<keyword evidence="2" id="KW-1185">Reference proteome</keyword>
<organism evidence="1 2">
    <name type="scientific">Athelia psychrophila</name>
    <dbReference type="NCBI Taxonomy" id="1759441"/>
    <lineage>
        <taxon>Eukaryota</taxon>
        <taxon>Fungi</taxon>
        <taxon>Dikarya</taxon>
        <taxon>Basidiomycota</taxon>
        <taxon>Agaricomycotina</taxon>
        <taxon>Agaricomycetes</taxon>
        <taxon>Agaricomycetidae</taxon>
        <taxon>Atheliales</taxon>
        <taxon>Atheliaceae</taxon>
        <taxon>Athelia</taxon>
    </lineage>
</organism>
<dbReference type="Proteomes" id="UP000076532">
    <property type="component" value="Unassembled WGS sequence"/>
</dbReference>
<dbReference type="EMBL" id="KV417657">
    <property type="protein sequence ID" value="KZP11818.1"/>
    <property type="molecule type" value="Genomic_DNA"/>
</dbReference>
<proteinExistence type="predicted"/>
<dbReference type="AlphaFoldDB" id="A0A166AP75"/>
<protein>
    <submittedName>
        <fullName evidence="1">Uncharacterized protein</fullName>
    </submittedName>
</protein>
<evidence type="ECO:0000313" key="2">
    <source>
        <dbReference type="Proteomes" id="UP000076532"/>
    </source>
</evidence>
<name>A0A166AP75_9AGAM</name>
<sequence>MGLDAQMPPIRALLFSREHYDVLAMCWSRDDHAQPLPRTCLATGSLSDCFPPQIGIMHSLCSVLDPLANHGHL</sequence>
<reference evidence="1 2" key="1">
    <citation type="journal article" date="2016" name="Mol. Biol. Evol.">
        <title>Comparative Genomics of Early-Diverging Mushroom-Forming Fungi Provides Insights into the Origins of Lignocellulose Decay Capabilities.</title>
        <authorList>
            <person name="Nagy L.G."/>
            <person name="Riley R."/>
            <person name="Tritt A."/>
            <person name="Adam C."/>
            <person name="Daum C."/>
            <person name="Floudas D."/>
            <person name="Sun H."/>
            <person name="Yadav J.S."/>
            <person name="Pangilinan J."/>
            <person name="Larsson K.H."/>
            <person name="Matsuura K."/>
            <person name="Barry K."/>
            <person name="Labutti K."/>
            <person name="Kuo R."/>
            <person name="Ohm R.A."/>
            <person name="Bhattacharya S.S."/>
            <person name="Shirouzu T."/>
            <person name="Yoshinaga Y."/>
            <person name="Martin F.M."/>
            <person name="Grigoriev I.V."/>
            <person name="Hibbett D.S."/>
        </authorList>
    </citation>
    <scope>NUCLEOTIDE SEQUENCE [LARGE SCALE GENOMIC DNA]</scope>
    <source>
        <strain evidence="1 2">CBS 109695</strain>
    </source>
</reference>
<gene>
    <name evidence="1" type="ORF">FIBSPDRAFT_870962</name>
</gene>
<evidence type="ECO:0000313" key="1">
    <source>
        <dbReference type="EMBL" id="KZP11818.1"/>
    </source>
</evidence>
<accession>A0A166AP75</accession>